<dbReference type="Proteomes" id="UP000722625">
    <property type="component" value="Unassembled WGS sequence"/>
</dbReference>
<accession>A0ABS5PJE4</accession>
<proteinExistence type="predicted"/>
<evidence type="ECO:0008006" key="3">
    <source>
        <dbReference type="Google" id="ProtNLM"/>
    </source>
</evidence>
<keyword evidence="2" id="KW-1185">Reference proteome</keyword>
<reference evidence="1 2" key="1">
    <citation type="journal article" date="2018" name="Int. J. Syst. Evol. Microbiol.">
        <title>Flavobacterium chryseum sp. nov. and Flavobacterium psychroterrae sp. nov., novel environmental bacteria isolated from Antarctica.</title>
        <authorList>
            <person name="Kralova S."/>
            <person name="Svec P."/>
            <person name="Busse H.J."/>
            <person name="Stankova E."/>
            <person name="Vaczi P."/>
            <person name="Sedlacek I."/>
        </authorList>
    </citation>
    <scope>NUCLEOTIDE SEQUENCE [LARGE SCALE GENOMIC DNA]</scope>
    <source>
        <strain evidence="1 2">CCM 8827</strain>
    </source>
</reference>
<dbReference type="RefSeq" id="WP_213307373.1">
    <property type="nucleotide sequence ID" value="NZ_JAGYVZ010000036.1"/>
</dbReference>
<organism evidence="1 2">
    <name type="scientific">Flavobacterium psychroterrae</name>
    <dbReference type="NCBI Taxonomy" id="2133767"/>
    <lineage>
        <taxon>Bacteria</taxon>
        <taxon>Pseudomonadati</taxon>
        <taxon>Bacteroidota</taxon>
        <taxon>Flavobacteriia</taxon>
        <taxon>Flavobacteriales</taxon>
        <taxon>Flavobacteriaceae</taxon>
        <taxon>Flavobacterium</taxon>
    </lineage>
</organism>
<dbReference type="EMBL" id="JAGYVZ010000036">
    <property type="protein sequence ID" value="MBS7233905.1"/>
    <property type="molecule type" value="Genomic_DNA"/>
</dbReference>
<protein>
    <recommendedName>
        <fullName evidence="3">Transposase</fullName>
    </recommendedName>
</protein>
<evidence type="ECO:0000313" key="2">
    <source>
        <dbReference type="Proteomes" id="UP000722625"/>
    </source>
</evidence>
<sequence>MQCQHKDFLSDFKVWDQISHAKKWLLFPHNIGKRLSIDETSLSNGELYTILTNKSGKGRKGTIVAMVAGTKADAVIAVIEKYLLNSEI</sequence>
<name>A0ABS5PJE4_9FLAO</name>
<gene>
    <name evidence="1" type="ORF">KHA90_23080</name>
</gene>
<comment type="caution">
    <text evidence="1">The sequence shown here is derived from an EMBL/GenBank/DDBJ whole genome shotgun (WGS) entry which is preliminary data.</text>
</comment>
<evidence type="ECO:0000313" key="1">
    <source>
        <dbReference type="EMBL" id="MBS7233905.1"/>
    </source>
</evidence>